<dbReference type="RefSeq" id="XP_009028862.1">
    <property type="nucleotide sequence ID" value="XM_009030614.1"/>
</dbReference>
<evidence type="ECO:0000313" key="15">
    <source>
        <dbReference type="EnsemblMetazoa" id="HelroP69804"/>
    </source>
</evidence>
<dbReference type="AlphaFoldDB" id="T1FZY7"/>
<dbReference type="Gene3D" id="2.60.40.60">
    <property type="entry name" value="Cadherins"/>
    <property type="match status" value="6"/>
</dbReference>
<feature type="domain" description="Cadherin" evidence="13">
    <location>
        <begin position="498"/>
        <end position="600"/>
    </location>
</feature>
<keyword evidence="3" id="KW-0812">Transmembrane</keyword>
<dbReference type="PANTHER" id="PTHR24028">
    <property type="entry name" value="CADHERIN-87A"/>
    <property type="match status" value="1"/>
</dbReference>
<evidence type="ECO:0000256" key="9">
    <source>
        <dbReference type="ARBA" id="ARBA00023136"/>
    </source>
</evidence>
<keyword evidence="16" id="KW-1185">Reference proteome</keyword>
<dbReference type="InParanoid" id="T1FZY7"/>
<feature type="region of interest" description="Disordered" evidence="12">
    <location>
        <begin position="82"/>
        <end position="106"/>
    </location>
</feature>
<keyword evidence="6 11" id="KW-0106">Calcium</keyword>
<dbReference type="HOGENOM" id="CLU_006480_5_1_1"/>
<comment type="subcellular location">
    <subcellularLocation>
        <location evidence="1">Cell membrane</location>
        <topology evidence="1">Single-pass type I membrane protein</topology>
    </subcellularLocation>
</comment>
<dbReference type="GO" id="GO:0007156">
    <property type="term" value="P:homophilic cell adhesion via plasma membrane adhesion molecules"/>
    <property type="evidence" value="ECO:0007669"/>
    <property type="project" value="InterPro"/>
</dbReference>
<accession>T1FZY7</accession>
<feature type="region of interest" description="Disordered" evidence="12">
    <location>
        <begin position="1"/>
        <end position="60"/>
    </location>
</feature>
<dbReference type="FunFam" id="2.60.40.60:FF:000002">
    <property type="entry name" value="Protocadherin alpha 2"/>
    <property type="match status" value="1"/>
</dbReference>
<dbReference type="OrthoDB" id="6252479at2759"/>
<protein>
    <recommendedName>
        <fullName evidence="13">Cadherin domain-containing protein</fullName>
    </recommendedName>
</protein>
<dbReference type="OMA" id="HRRNINH"/>
<dbReference type="GO" id="GO:0005886">
    <property type="term" value="C:plasma membrane"/>
    <property type="evidence" value="ECO:0000318"/>
    <property type="project" value="GO_Central"/>
</dbReference>
<evidence type="ECO:0000256" key="11">
    <source>
        <dbReference type="PROSITE-ProRule" id="PRU00043"/>
    </source>
</evidence>
<dbReference type="GeneID" id="20214385"/>
<sequence>MQQYKQHQQIYSGYKFKHRRNINHRLDNKNDSNKSDNNYPSNNHNNNYNNNNNKYNNFPSHEQQNYQTEQFHNRQLQLHSRPYQKGHHQSDSPRPTTNNNNRNITVYNFNNNNDDDDENNFCLIHVDVAIKPIEYFKIIRCVIQLLDINDNVPIYSPSQFIQELSESSQLEQGFVIPIPKDPDLGRNGVVGYELIVEDPDDDKFKLKAITKMDGSTEVKLVLTSQLDREVKDTHNVKVVAHDGGVPSNRGVLEVTIVVLDSNDNVPSFEQTIYDISVTENTARGTVVLNVLARDSDSGLNGEVMYSFAPSTQNMYGDLFEVDLKSGDVKVKGLIDREVTRLCHLIVLATDNGTPPLQSEVAVVIDDQNDNAPSISINTLAEVNAQAASVLENSKAGDFVGHVIGNDADAGINGKFNCSLKKVEYFRLKRMFNGEYNIITSSPIDRELLKKTSYQLSNLYSTINVPQDISTDFGNPPLVSERQFFVFISDVNDNNPIFDQSVYKFNVTENSPFGFPVATVRATDIDSGNNAKVTYLIMKESPPFAINSNSGEITPTTLLDYEVIKSITFKVVAKDNGTPALSATATVVVEVQDANDHPPIFTVPTFQFQISENLPPESEVGYQNLHSSQRSKNVTWTPKYLPKFKIDKSTGLITTRTLLDRELADKHVIIVAAVDSNDITLTSSTTVVVMVNDMNDNPPKFIYPPTSTATIILPEPLLTGRTIASLTAVDADLDLNGDVRYFVV</sequence>
<feature type="compositionally biased region" description="Low complexity" evidence="12">
    <location>
        <begin position="35"/>
        <end position="57"/>
    </location>
</feature>
<dbReference type="InterPro" id="IPR015919">
    <property type="entry name" value="Cadherin-like_sf"/>
</dbReference>
<gene>
    <name evidence="15" type="primary">20214385</name>
    <name evidence="14" type="ORF">HELRODRAFT_69804</name>
</gene>
<dbReference type="Proteomes" id="UP000015101">
    <property type="component" value="Unassembled WGS sequence"/>
</dbReference>
<dbReference type="FunFam" id="2.60.40.60:FF:000007">
    <property type="entry name" value="Protocadherin alpha 2"/>
    <property type="match status" value="1"/>
</dbReference>
<feature type="domain" description="Cadherin" evidence="13">
    <location>
        <begin position="181"/>
        <end position="268"/>
    </location>
</feature>
<evidence type="ECO:0000256" key="2">
    <source>
        <dbReference type="ARBA" id="ARBA00022475"/>
    </source>
</evidence>
<dbReference type="EMBL" id="KB097639">
    <property type="protein sequence ID" value="ESN92669.1"/>
    <property type="molecule type" value="Genomic_DNA"/>
</dbReference>
<dbReference type="KEGG" id="hro:HELRODRAFT_69804"/>
<dbReference type="EMBL" id="AMQM01001808">
    <property type="status" value="NOT_ANNOTATED_CDS"/>
    <property type="molecule type" value="Genomic_DNA"/>
</dbReference>
<dbReference type="SUPFAM" id="SSF49313">
    <property type="entry name" value="Cadherin-like"/>
    <property type="match status" value="6"/>
</dbReference>
<dbReference type="InterPro" id="IPR002126">
    <property type="entry name" value="Cadherin-like_dom"/>
</dbReference>
<keyword evidence="9" id="KW-0472">Membrane</keyword>
<evidence type="ECO:0000256" key="5">
    <source>
        <dbReference type="ARBA" id="ARBA00022737"/>
    </source>
</evidence>
<dbReference type="PROSITE" id="PS50268">
    <property type="entry name" value="CADHERIN_2"/>
    <property type="match status" value="5"/>
</dbReference>
<keyword evidence="5" id="KW-0677">Repeat</keyword>
<feature type="compositionally biased region" description="Polar residues" evidence="12">
    <location>
        <begin position="1"/>
        <end position="11"/>
    </location>
</feature>
<dbReference type="CTD" id="20214385"/>
<evidence type="ECO:0000256" key="1">
    <source>
        <dbReference type="ARBA" id="ARBA00004251"/>
    </source>
</evidence>
<feature type="compositionally biased region" description="Basic and acidic residues" evidence="12">
    <location>
        <begin position="24"/>
        <end position="34"/>
    </location>
</feature>
<feature type="domain" description="Cadherin" evidence="13">
    <location>
        <begin position="601"/>
        <end position="700"/>
    </location>
</feature>
<keyword evidence="10" id="KW-0325">Glycoprotein</keyword>
<reference evidence="15" key="3">
    <citation type="submission" date="2015-06" db="UniProtKB">
        <authorList>
            <consortium name="EnsemblMetazoa"/>
        </authorList>
    </citation>
    <scope>IDENTIFICATION</scope>
</reference>
<reference evidence="16" key="1">
    <citation type="submission" date="2012-12" db="EMBL/GenBank/DDBJ databases">
        <authorList>
            <person name="Hellsten U."/>
            <person name="Grimwood J."/>
            <person name="Chapman J.A."/>
            <person name="Shapiro H."/>
            <person name="Aerts A."/>
            <person name="Otillar R.P."/>
            <person name="Terry A.Y."/>
            <person name="Boore J.L."/>
            <person name="Simakov O."/>
            <person name="Marletaz F."/>
            <person name="Cho S.-J."/>
            <person name="Edsinger-Gonzales E."/>
            <person name="Havlak P."/>
            <person name="Kuo D.-H."/>
            <person name="Larsson T."/>
            <person name="Lv J."/>
            <person name="Arendt D."/>
            <person name="Savage R."/>
            <person name="Osoegawa K."/>
            <person name="de Jong P."/>
            <person name="Lindberg D.R."/>
            <person name="Seaver E.C."/>
            <person name="Weisblat D.A."/>
            <person name="Putnam N.H."/>
            <person name="Grigoriev I.V."/>
            <person name="Rokhsar D.S."/>
        </authorList>
    </citation>
    <scope>NUCLEOTIDE SEQUENCE</scope>
</reference>
<dbReference type="InterPro" id="IPR050174">
    <property type="entry name" value="Protocadherin/Cadherin-CA"/>
</dbReference>
<dbReference type="Pfam" id="PF00028">
    <property type="entry name" value="Cadherin"/>
    <property type="match status" value="4"/>
</dbReference>
<keyword evidence="2" id="KW-1003">Cell membrane</keyword>
<keyword evidence="7" id="KW-0130">Cell adhesion</keyword>
<dbReference type="SMART" id="SM00112">
    <property type="entry name" value="CA"/>
    <property type="match status" value="5"/>
</dbReference>
<evidence type="ECO:0000256" key="10">
    <source>
        <dbReference type="ARBA" id="ARBA00023180"/>
    </source>
</evidence>
<dbReference type="PANTHER" id="PTHR24028:SF146">
    <property type="entry name" value="CADHERIN 96CB, ISOFORM D-RELATED"/>
    <property type="match status" value="1"/>
</dbReference>
<evidence type="ECO:0000256" key="8">
    <source>
        <dbReference type="ARBA" id="ARBA00022989"/>
    </source>
</evidence>
<evidence type="ECO:0000256" key="7">
    <source>
        <dbReference type="ARBA" id="ARBA00022889"/>
    </source>
</evidence>
<dbReference type="FunFam" id="2.60.40.60:FF:000020">
    <property type="entry name" value="Dachsous cadherin-related 1b"/>
    <property type="match status" value="1"/>
</dbReference>
<name>T1FZY7_HELRO</name>
<reference evidence="14 16" key="2">
    <citation type="journal article" date="2013" name="Nature">
        <title>Insights into bilaterian evolution from three spiralian genomes.</title>
        <authorList>
            <person name="Simakov O."/>
            <person name="Marletaz F."/>
            <person name="Cho S.J."/>
            <person name="Edsinger-Gonzales E."/>
            <person name="Havlak P."/>
            <person name="Hellsten U."/>
            <person name="Kuo D.H."/>
            <person name="Larsson T."/>
            <person name="Lv J."/>
            <person name="Arendt D."/>
            <person name="Savage R."/>
            <person name="Osoegawa K."/>
            <person name="de Jong P."/>
            <person name="Grimwood J."/>
            <person name="Chapman J.A."/>
            <person name="Shapiro H."/>
            <person name="Aerts A."/>
            <person name="Otillar R.P."/>
            <person name="Terry A.Y."/>
            <person name="Boore J.L."/>
            <person name="Grigoriev I.V."/>
            <person name="Lindberg D.R."/>
            <person name="Seaver E.C."/>
            <person name="Weisblat D.A."/>
            <person name="Putnam N.H."/>
            <person name="Rokhsar D.S."/>
        </authorList>
    </citation>
    <scope>NUCLEOTIDE SEQUENCE</scope>
</reference>
<dbReference type="FunCoup" id="T1FZY7">
    <property type="interactions" value="55"/>
</dbReference>
<dbReference type="GO" id="GO:0005509">
    <property type="term" value="F:calcium ion binding"/>
    <property type="evidence" value="ECO:0007669"/>
    <property type="project" value="UniProtKB-UniRule"/>
</dbReference>
<evidence type="ECO:0000259" key="13">
    <source>
        <dbReference type="PROSITE" id="PS50268"/>
    </source>
</evidence>
<dbReference type="CDD" id="cd11304">
    <property type="entry name" value="Cadherin_repeat"/>
    <property type="match status" value="5"/>
</dbReference>
<evidence type="ECO:0000256" key="4">
    <source>
        <dbReference type="ARBA" id="ARBA00022729"/>
    </source>
</evidence>
<feature type="domain" description="Cadherin" evidence="13">
    <location>
        <begin position="269"/>
        <end position="374"/>
    </location>
</feature>
<evidence type="ECO:0000313" key="16">
    <source>
        <dbReference type="Proteomes" id="UP000015101"/>
    </source>
</evidence>
<evidence type="ECO:0000256" key="6">
    <source>
        <dbReference type="ARBA" id="ARBA00022837"/>
    </source>
</evidence>
<dbReference type="InterPro" id="IPR020894">
    <property type="entry name" value="Cadherin_CS"/>
</dbReference>
<organism evidence="15 16">
    <name type="scientific">Helobdella robusta</name>
    <name type="common">Californian leech</name>
    <dbReference type="NCBI Taxonomy" id="6412"/>
    <lineage>
        <taxon>Eukaryota</taxon>
        <taxon>Metazoa</taxon>
        <taxon>Spiralia</taxon>
        <taxon>Lophotrochozoa</taxon>
        <taxon>Annelida</taxon>
        <taxon>Clitellata</taxon>
        <taxon>Hirudinea</taxon>
        <taxon>Rhynchobdellida</taxon>
        <taxon>Glossiphoniidae</taxon>
        <taxon>Helobdella</taxon>
    </lineage>
</organism>
<evidence type="ECO:0000313" key="14">
    <source>
        <dbReference type="EMBL" id="ESN92669.1"/>
    </source>
</evidence>
<keyword evidence="4" id="KW-0732">Signal</keyword>
<dbReference type="GO" id="GO:0007155">
    <property type="term" value="P:cell adhesion"/>
    <property type="evidence" value="ECO:0000318"/>
    <property type="project" value="GO_Central"/>
</dbReference>
<keyword evidence="8" id="KW-1133">Transmembrane helix</keyword>
<dbReference type="PROSITE" id="PS00232">
    <property type="entry name" value="CADHERIN_1"/>
    <property type="match status" value="4"/>
</dbReference>
<feature type="domain" description="Cadherin" evidence="13">
    <location>
        <begin position="381"/>
        <end position="497"/>
    </location>
</feature>
<dbReference type="EnsemblMetazoa" id="HelroT69804">
    <property type="protein sequence ID" value="HelroP69804"/>
    <property type="gene ID" value="HelroG69804"/>
</dbReference>
<proteinExistence type="predicted"/>
<dbReference type="GO" id="GO:0050839">
    <property type="term" value="F:cell adhesion molecule binding"/>
    <property type="evidence" value="ECO:0000318"/>
    <property type="project" value="GO_Central"/>
</dbReference>
<dbReference type="PRINTS" id="PR00205">
    <property type="entry name" value="CADHERIN"/>
</dbReference>
<evidence type="ECO:0000256" key="12">
    <source>
        <dbReference type="SAM" id="MobiDB-lite"/>
    </source>
</evidence>
<evidence type="ECO:0000256" key="3">
    <source>
        <dbReference type="ARBA" id="ARBA00022692"/>
    </source>
</evidence>